<dbReference type="KEGG" id="dat:HRM2_13900"/>
<reference evidence="8 9" key="1">
    <citation type="journal article" date="2009" name="Environ. Microbiol.">
        <title>Genome sequence of Desulfobacterium autotrophicum HRM2, a marine sulfate reducer oxidizing organic carbon completely to carbon dioxide.</title>
        <authorList>
            <person name="Strittmatter A.W."/>
            <person name="Liesegang H."/>
            <person name="Rabus R."/>
            <person name="Decker I."/>
            <person name="Amann J."/>
            <person name="Andres S."/>
            <person name="Henne A."/>
            <person name="Fricke W.F."/>
            <person name="Martinez-Arias R."/>
            <person name="Bartels D."/>
            <person name="Goesmann A."/>
            <person name="Krause L."/>
            <person name="Puehler A."/>
            <person name="Klenk H.P."/>
            <person name="Richter M."/>
            <person name="Schuler M."/>
            <person name="Gloeckner F.O."/>
            <person name="Meyerdierks A."/>
            <person name="Gottschalk G."/>
            <person name="Amann R."/>
        </authorList>
    </citation>
    <scope>NUCLEOTIDE SEQUENCE [LARGE SCALE GENOMIC DNA]</scope>
    <source>
        <strain evidence="9">ATCC 43914 / DSM 3382 / HRM2</strain>
    </source>
</reference>
<dbReference type="Proteomes" id="UP000000442">
    <property type="component" value="Chromosome"/>
</dbReference>
<dbReference type="CAZy" id="GT2">
    <property type="family name" value="Glycosyltransferase Family 2"/>
</dbReference>
<keyword evidence="6" id="KW-0812">Transmembrane</keyword>
<dbReference type="InterPro" id="IPR001173">
    <property type="entry name" value="Glyco_trans_2-like"/>
</dbReference>
<keyword evidence="4 8" id="KW-0808">Transferase</keyword>
<dbReference type="EMBL" id="CP001087">
    <property type="protein sequence ID" value="ACN14499.1"/>
    <property type="molecule type" value="Genomic_DNA"/>
</dbReference>
<dbReference type="PANTHER" id="PTHR43646:SF2">
    <property type="entry name" value="GLYCOSYLTRANSFERASE 2-LIKE DOMAIN-CONTAINING PROTEIN"/>
    <property type="match status" value="1"/>
</dbReference>
<evidence type="ECO:0000313" key="8">
    <source>
        <dbReference type="EMBL" id="ACN14499.1"/>
    </source>
</evidence>
<dbReference type="RefSeq" id="WP_015903286.1">
    <property type="nucleotide sequence ID" value="NC_012108.1"/>
</dbReference>
<dbReference type="InterPro" id="IPR029044">
    <property type="entry name" value="Nucleotide-diphossugar_trans"/>
</dbReference>
<evidence type="ECO:0000313" key="9">
    <source>
        <dbReference type="Proteomes" id="UP000000442"/>
    </source>
</evidence>
<sequence length="260" mass="29015">MNRKKGGAAPVVPICHTISVVIPTRNEALVIGRCIKIILNAPHVVEVIVVDAGSQDKTRSIAEAAGAKVLLHNPCQGDGRGRGGQIRAGINEARADVVAIVHADTLVPPRTFTRMIRVLNARRLVIGGSAGCRFQIRSPGRAWQIRIKLIEFLNHVRAMVFGISFGDQVQFFRREPVFSRDLFPDIPLMEDVEFAIRMRSLGDLVYLNEKVVVSARRWETRGSGNALLVIALFFLYLIQRPWGQPDTTFFYERYYGKPPG</sequence>
<dbReference type="Pfam" id="PF00535">
    <property type="entry name" value="Glycos_transf_2"/>
    <property type="match status" value="1"/>
</dbReference>
<evidence type="ECO:0000259" key="7">
    <source>
        <dbReference type="Pfam" id="PF00535"/>
    </source>
</evidence>
<dbReference type="GO" id="GO:0016757">
    <property type="term" value="F:glycosyltransferase activity"/>
    <property type="evidence" value="ECO:0007669"/>
    <property type="project" value="UniProtKB-KW"/>
</dbReference>
<name>C0Q909_DESAH</name>
<dbReference type="PANTHER" id="PTHR43646">
    <property type="entry name" value="GLYCOSYLTRANSFERASE"/>
    <property type="match status" value="1"/>
</dbReference>
<feature type="domain" description="Glycosyltransferase 2-like" evidence="7">
    <location>
        <begin position="19"/>
        <end position="148"/>
    </location>
</feature>
<protein>
    <submittedName>
        <fullName evidence="8">Glycosyl transferase</fullName>
    </submittedName>
</protein>
<dbReference type="HOGENOM" id="CLU_025996_17_3_7"/>
<feature type="transmembrane region" description="Helical" evidence="6">
    <location>
        <begin position="224"/>
        <end position="242"/>
    </location>
</feature>
<keyword evidence="2" id="KW-1003">Cell membrane</keyword>
<dbReference type="Gene3D" id="3.90.550.10">
    <property type="entry name" value="Spore Coat Polysaccharide Biosynthesis Protein SpsA, Chain A"/>
    <property type="match status" value="1"/>
</dbReference>
<comment type="subcellular location">
    <subcellularLocation>
        <location evidence="1">Cell membrane</location>
    </subcellularLocation>
</comment>
<dbReference type="GO" id="GO:0005886">
    <property type="term" value="C:plasma membrane"/>
    <property type="evidence" value="ECO:0007669"/>
    <property type="project" value="UniProtKB-SubCell"/>
</dbReference>
<evidence type="ECO:0000256" key="2">
    <source>
        <dbReference type="ARBA" id="ARBA00022475"/>
    </source>
</evidence>
<keyword evidence="9" id="KW-1185">Reference proteome</keyword>
<evidence type="ECO:0000256" key="1">
    <source>
        <dbReference type="ARBA" id="ARBA00004236"/>
    </source>
</evidence>
<gene>
    <name evidence="8" type="ordered locus">HRM2_13900</name>
</gene>
<evidence type="ECO:0000256" key="4">
    <source>
        <dbReference type="ARBA" id="ARBA00022679"/>
    </source>
</evidence>
<evidence type="ECO:0000256" key="6">
    <source>
        <dbReference type="SAM" id="Phobius"/>
    </source>
</evidence>
<dbReference type="STRING" id="177437.HRM2_13900"/>
<dbReference type="eggNOG" id="COG1215">
    <property type="taxonomic scope" value="Bacteria"/>
</dbReference>
<proteinExistence type="predicted"/>
<evidence type="ECO:0000256" key="5">
    <source>
        <dbReference type="ARBA" id="ARBA00023136"/>
    </source>
</evidence>
<dbReference type="AlphaFoldDB" id="C0Q909"/>
<accession>C0Q909</accession>
<keyword evidence="5 6" id="KW-0472">Membrane</keyword>
<organism evidence="8 9">
    <name type="scientific">Desulforapulum autotrophicum (strain ATCC 43914 / DSM 3382 / VKM B-1955 / HRM2)</name>
    <name type="common">Desulfobacterium autotrophicum</name>
    <dbReference type="NCBI Taxonomy" id="177437"/>
    <lineage>
        <taxon>Bacteria</taxon>
        <taxon>Pseudomonadati</taxon>
        <taxon>Thermodesulfobacteriota</taxon>
        <taxon>Desulfobacteria</taxon>
        <taxon>Desulfobacterales</taxon>
        <taxon>Desulfobacteraceae</taxon>
        <taxon>Desulforapulum</taxon>
    </lineage>
</organism>
<keyword evidence="6" id="KW-1133">Transmembrane helix</keyword>
<dbReference type="OrthoDB" id="5291101at2"/>
<keyword evidence="3" id="KW-0328">Glycosyltransferase</keyword>
<dbReference type="SUPFAM" id="SSF53448">
    <property type="entry name" value="Nucleotide-diphospho-sugar transferases"/>
    <property type="match status" value="1"/>
</dbReference>
<evidence type="ECO:0000256" key="3">
    <source>
        <dbReference type="ARBA" id="ARBA00022676"/>
    </source>
</evidence>